<feature type="region of interest" description="Disordered" evidence="16">
    <location>
        <begin position="992"/>
        <end position="1026"/>
    </location>
</feature>
<dbReference type="EC" id="5.6.2.4" evidence="12"/>
<sequence>MTLSAKDPLAKDIVARASAAQQQAADPGASVWVSASAGSGKTKVLVDRVLSLLLTGSEPGKVLCLTFTKAAAAEMANRLSDRLAGWVTAEEGALRTTLEILLGSKADDAMLLRARALFARVLDTPGGIKILTIHAFCQSLLGRFPLEAAVAPHAQVLDEHEAAELLESARLEVLSHALEGQGRLADAIGILTAHLQEERFGEVLGQLMHERGRLAELFAARGGVDRLIEAIFGFLGVEPGETPDAAQARAAAEGAFDRSGLRLAAEAWSKGTAAEQKKAAPLFAWLAAEDALRAETFEEHCGLFLTKDGQPRQRQLTKKPAEAFPGALEALQNEAERLALVAQHCNAVTVAQATGALLILGDAIIAAYQRHKQARVLLDYDDLIHFSLRLLERQGGVSWVLFKLDGGLDHILVDEAQDTSPEQWRIVELLTGDFFSGAGAQDEGDAPPRSVFAVGDPKQSIYSFQRADPAAFQAMRLLFQERAQQAERRWRPVSLAVSFRSTEAVLGLVDAVFANPAAQDGVLFGESEIRHAAARHGQPGLVEVWPPAPPAEEEELAPWSLPLLRGGESPAPLRLARLVAYRIWYWTQSAEGATDPACSLAAKGRRIQPGDVMILVRRRNAFITELVRELKNRGVPVAGVDRMRLGEQLAVMDLVALGRVLLLPEDDLTLAAVLKSPLVGLNEDQLFALAHGRGKASLWDRLRRFAEGGAPDPDPAFARARDFLADLAARADFVAPFELYSALLGAGRGREKLLARLGPDAADPIEEFLSLALAYERENTASLEGFLHWLMAGDLEIKRDLEQAQGAVRLMTVHGSKGLEAPVIILPDTLQLPRGGDGLLWVDDGVAAAPLSIWPVKRDYALDALEAARSEQRLAREQEYRRLLYVALTRAEDRLYVCGWQTRKAAPDGNWFQLVASAMEVLTDGGATGGGSAEAVDFDFTGEVDEGWSGPGWRYSLGSPEARLPATAAAEPLLESKDEPAPLPAWAREAAPVEPAPPQPLAPSRPSESEPPVRSPLVGSGAERDDGQRFKRGRLIHRLLQTLPDLAVADRPAAGQRFLASPLHDLGSAEAETILTETLAVLDDPALAPLFGPGSRAEVPLAGLVEGLAGPQVISGQVDRLLIEDRTISLVDFKTQRPSPRTPESVPRLYLRQMAAYRALLQKIYPGRAILSYLLWTDQPRLMQLSDALLKGHAP</sequence>
<keyword evidence="9" id="KW-0234">DNA repair</keyword>
<feature type="domain" description="UvrD-like helicase C-terminal" evidence="18">
    <location>
        <begin position="519"/>
        <end position="818"/>
    </location>
</feature>
<dbReference type="Gene3D" id="3.40.50.300">
    <property type="entry name" value="P-loop containing nucleotide triphosphate hydrolases"/>
    <property type="match status" value="4"/>
</dbReference>
<accession>A0A967EV11</accession>
<dbReference type="InterPro" id="IPR014151">
    <property type="entry name" value="DNA_helicase_AddA"/>
</dbReference>
<dbReference type="InterPro" id="IPR014016">
    <property type="entry name" value="UvrD-like_ATP-bd"/>
</dbReference>
<dbReference type="GO" id="GO:0003677">
    <property type="term" value="F:DNA binding"/>
    <property type="evidence" value="ECO:0007669"/>
    <property type="project" value="UniProtKB-KW"/>
</dbReference>
<dbReference type="InterPro" id="IPR011604">
    <property type="entry name" value="PDDEXK-like_dom_sf"/>
</dbReference>
<dbReference type="PROSITE" id="PS51198">
    <property type="entry name" value="UVRD_HELICASE_ATP_BIND"/>
    <property type="match status" value="1"/>
</dbReference>
<evidence type="ECO:0000313" key="20">
    <source>
        <dbReference type="Proteomes" id="UP000761264"/>
    </source>
</evidence>
<dbReference type="Pfam" id="PF12705">
    <property type="entry name" value="PDDEXK_1"/>
    <property type="match status" value="1"/>
</dbReference>
<feature type="binding site" evidence="15">
    <location>
        <begin position="35"/>
        <end position="42"/>
    </location>
    <ligand>
        <name>ATP</name>
        <dbReference type="ChEBI" id="CHEBI:30616"/>
    </ligand>
</feature>
<dbReference type="GO" id="GO:0005829">
    <property type="term" value="C:cytosol"/>
    <property type="evidence" value="ECO:0007669"/>
    <property type="project" value="TreeGrafter"/>
</dbReference>
<evidence type="ECO:0000256" key="14">
    <source>
        <dbReference type="ARBA" id="ARBA00048988"/>
    </source>
</evidence>
<organism evidence="19 20">
    <name type="scientific">Pelagibius litoralis</name>
    <dbReference type="NCBI Taxonomy" id="374515"/>
    <lineage>
        <taxon>Bacteria</taxon>
        <taxon>Pseudomonadati</taxon>
        <taxon>Pseudomonadota</taxon>
        <taxon>Alphaproteobacteria</taxon>
        <taxon>Rhodospirillales</taxon>
        <taxon>Rhodovibrionaceae</taxon>
        <taxon>Pelagibius</taxon>
    </lineage>
</organism>
<dbReference type="Pfam" id="PF13361">
    <property type="entry name" value="UvrD_C"/>
    <property type="match status" value="1"/>
</dbReference>
<dbReference type="RefSeq" id="WP_167222111.1">
    <property type="nucleotide sequence ID" value="NZ_JAAQPH010000003.1"/>
</dbReference>
<keyword evidence="8" id="KW-0238">DNA-binding</keyword>
<dbReference type="PANTHER" id="PTHR11070">
    <property type="entry name" value="UVRD / RECB / PCRA DNA HELICASE FAMILY MEMBER"/>
    <property type="match status" value="1"/>
</dbReference>
<keyword evidence="4 15" id="KW-0378">Hydrolase</keyword>
<dbReference type="InterPro" id="IPR014017">
    <property type="entry name" value="DNA_helicase_UvrD-like_C"/>
</dbReference>
<keyword evidence="7 15" id="KW-0067">ATP-binding</keyword>
<proteinExistence type="predicted"/>
<dbReference type="Gene3D" id="3.90.320.10">
    <property type="match status" value="1"/>
</dbReference>
<feature type="compositionally biased region" description="Pro residues" evidence="16">
    <location>
        <begin position="994"/>
        <end position="1003"/>
    </location>
</feature>
<dbReference type="Proteomes" id="UP000761264">
    <property type="component" value="Unassembled WGS sequence"/>
</dbReference>
<evidence type="ECO:0000256" key="12">
    <source>
        <dbReference type="ARBA" id="ARBA00034808"/>
    </source>
</evidence>
<evidence type="ECO:0000256" key="16">
    <source>
        <dbReference type="SAM" id="MobiDB-lite"/>
    </source>
</evidence>
<evidence type="ECO:0000256" key="11">
    <source>
        <dbReference type="ARBA" id="ARBA00034617"/>
    </source>
</evidence>
<dbReference type="PANTHER" id="PTHR11070:SF2">
    <property type="entry name" value="ATP-DEPENDENT DNA HELICASE SRS2"/>
    <property type="match status" value="1"/>
</dbReference>
<protein>
    <recommendedName>
        <fullName evidence="12">DNA 3'-5' helicase</fullName>
        <ecNumber evidence="12">5.6.2.4</ecNumber>
    </recommendedName>
    <alternativeName>
        <fullName evidence="13">DNA 3'-5' helicase II</fullName>
    </alternativeName>
</protein>
<dbReference type="GO" id="GO:0005524">
    <property type="term" value="F:ATP binding"/>
    <property type="evidence" value="ECO:0007669"/>
    <property type="project" value="UniProtKB-UniRule"/>
</dbReference>
<evidence type="ECO:0000256" key="2">
    <source>
        <dbReference type="ARBA" id="ARBA00022741"/>
    </source>
</evidence>
<evidence type="ECO:0000256" key="10">
    <source>
        <dbReference type="ARBA" id="ARBA00023235"/>
    </source>
</evidence>
<keyword evidence="2 15" id="KW-0547">Nucleotide-binding</keyword>
<keyword evidence="3" id="KW-0227">DNA damage</keyword>
<evidence type="ECO:0000259" key="17">
    <source>
        <dbReference type="PROSITE" id="PS51198"/>
    </source>
</evidence>
<dbReference type="NCBIfam" id="TIGR02784">
    <property type="entry name" value="addA_alphas"/>
    <property type="match status" value="1"/>
</dbReference>
<dbReference type="SUPFAM" id="SSF52540">
    <property type="entry name" value="P-loop containing nucleoside triphosphate hydrolases"/>
    <property type="match status" value="1"/>
</dbReference>
<reference evidence="19" key="1">
    <citation type="submission" date="2020-03" db="EMBL/GenBank/DDBJ databases">
        <title>Genome of Pelagibius litoralis DSM 21314T.</title>
        <authorList>
            <person name="Wang G."/>
        </authorList>
    </citation>
    <scope>NUCLEOTIDE SEQUENCE</scope>
    <source>
        <strain evidence="19">DSM 21314</strain>
    </source>
</reference>
<dbReference type="GO" id="GO:0033202">
    <property type="term" value="C:DNA helicase complex"/>
    <property type="evidence" value="ECO:0007669"/>
    <property type="project" value="TreeGrafter"/>
</dbReference>
<evidence type="ECO:0000256" key="13">
    <source>
        <dbReference type="ARBA" id="ARBA00034923"/>
    </source>
</evidence>
<evidence type="ECO:0000256" key="4">
    <source>
        <dbReference type="ARBA" id="ARBA00022801"/>
    </source>
</evidence>
<keyword evidence="20" id="KW-1185">Reference proteome</keyword>
<name>A0A967EV11_9PROT</name>
<dbReference type="InterPro" id="IPR038726">
    <property type="entry name" value="PDDEXK_AddAB-type"/>
</dbReference>
<evidence type="ECO:0000256" key="8">
    <source>
        <dbReference type="ARBA" id="ARBA00023125"/>
    </source>
</evidence>
<gene>
    <name evidence="19" type="primary">addA</name>
    <name evidence="19" type="ORF">HBA54_05295</name>
</gene>
<comment type="catalytic activity">
    <reaction evidence="11">
        <text>Couples ATP hydrolysis with the unwinding of duplex DNA by translocating in the 3'-5' direction.</text>
        <dbReference type="EC" id="5.6.2.4"/>
    </reaction>
</comment>
<evidence type="ECO:0000313" key="19">
    <source>
        <dbReference type="EMBL" id="NIA68001.1"/>
    </source>
</evidence>
<dbReference type="EMBL" id="JAAQPH010000003">
    <property type="protein sequence ID" value="NIA68001.1"/>
    <property type="molecule type" value="Genomic_DNA"/>
</dbReference>
<keyword evidence="6" id="KW-0269">Exonuclease</keyword>
<evidence type="ECO:0000259" key="18">
    <source>
        <dbReference type="PROSITE" id="PS51217"/>
    </source>
</evidence>
<dbReference type="GO" id="GO:0004527">
    <property type="term" value="F:exonuclease activity"/>
    <property type="evidence" value="ECO:0007669"/>
    <property type="project" value="UniProtKB-KW"/>
</dbReference>
<evidence type="ECO:0000256" key="1">
    <source>
        <dbReference type="ARBA" id="ARBA00022722"/>
    </source>
</evidence>
<evidence type="ECO:0000256" key="15">
    <source>
        <dbReference type="PROSITE-ProRule" id="PRU00560"/>
    </source>
</evidence>
<dbReference type="AlphaFoldDB" id="A0A967EV11"/>
<dbReference type="PROSITE" id="PS51217">
    <property type="entry name" value="UVRD_HELICASE_CTER"/>
    <property type="match status" value="1"/>
</dbReference>
<dbReference type="InterPro" id="IPR027417">
    <property type="entry name" value="P-loop_NTPase"/>
</dbReference>
<evidence type="ECO:0000256" key="7">
    <source>
        <dbReference type="ARBA" id="ARBA00022840"/>
    </source>
</evidence>
<dbReference type="Pfam" id="PF00580">
    <property type="entry name" value="UvrD-helicase"/>
    <property type="match status" value="1"/>
</dbReference>
<evidence type="ECO:0000256" key="6">
    <source>
        <dbReference type="ARBA" id="ARBA00022839"/>
    </source>
</evidence>
<comment type="caution">
    <text evidence="19">The sequence shown here is derived from an EMBL/GenBank/DDBJ whole genome shotgun (WGS) entry which is preliminary data.</text>
</comment>
<dbReference type="GO" id="GO:0000725">
    <property type="term" value="P:recombinational repair"/>
    <property type="evidence" value="ECO:0007669"/>
    <property type="project" value="TreeGrafter"/>
</dbReference>
<keyword evidence="5 15" id="KW-0347">Helicase</keyword>
<keyword evidence="10" id="KW-0413">Isomerase</keyword>
<comment type="catalytic activity">
    <reaction evidence="14">
        <text>ATP + H2O = ADP + phosphate + H(+)</text>
        <dbReference type="Rhea" id="RHEA:13065"/>
        <dbReference type="ChEBI" id="CHEBI:15377"/>
        <dbReference type="ChEBI" id="CHEBI:15378"/>
        <dbReference type="ChEBI" id="CHEBI:30616"/>
        <dbReference type="ChEBI" id="CHEBI:43474"/>
        <dbReference type="ChEBI" id="CHEBI:456216"/>
        <dbReference type="EC" id="5.6.2.4"/>
    </reaction>
</comment>
<evidence type="ECO:0000256" key="9">
    <source>
        <dbReference type="ARBA" id="ARBA00023204"/>
    </source>
</evidence>
<keyword evidence="1" id="KW-0540">Nuclease</keyword>
<dbReference type="InterPro" id="IPR000212">
    <property type="entry name" value="DNA_helicase_UvrD/REP"/>
</dbReference>
<feature type="compositionally biased region" description="Low complexity" evidence="16">
    <location>
        <begin position="1004"/>
        <end position="1018"/>
    </location>
</feature>
<dbReference type="GO" id="GO:0043138">
    <property type="term" value="F:3'-5' DNA helicase activity"/>
    <property type="evidence" value="ECO:0007669"/>
    <property type="project" value="UniProtKB-EC"/>
</dbReference>
<feature type="domain" description="UvrD-like helicase ATP-binding" evidence="17">
    <location>
        <begin position="14"/>
        <end position="502"/>
    </location>
</feature>
<evidence type="ECO:0000256" key="5">
    <source>
        <dbReference type="ARBA" id="ARBA00022806"/>
    </source>
</evidence>
<evidence type="ECO:0000256" key="3">
    <source>
        <dbReference type="ARBA" id="ARBA00022763"/>
    </source>
</evidence>